<proteinExistence type="predicted"/>
<dbReference type="Gene3D" id="3.40.50.880">
    <property type="match status" value="1"/>
</dbReference>
<dbReference type="CDD" id="cd03144">
    <property type="entry name" value="GATase1_ScBLP_like"/>
    <property type="match status" value="1"/>
</dbReference>
<dbReference type="OrthoDB" id="10250105at2759"/>
<dbReference type="PANTHER" id="PTHR12835">
    <property type="entry name" value="BIOTIN PROTEIN LIGASE"/>
    <property type="match status" value="1"/>
</dbReference>
<organism evidence="2 3">
    <name type="scientific">Sphaerobolus stellatus (strain SS14)</name>
    <dbReference type="NCBI Taxonomy" id="990650"/>
    <lineage>
        <taxon>Eukaryota</taxon>
        <taxon>Fungi</taxon>
        <taxon>Dikarya</taxon>
        <taxon>Basidiomycota</taxon>
        <taxon>Agaricomycotina</taxon>
        <taxon>Agaricomycetes</taxon>
        <taxon>Phallomycetidae</taxon>
        <taxon>Geastrales</taxon>
        <taxon>Sphaerobolaceae</taxon>
        <taxon>Sphaerobolus</taxon>
    </lineage>
</organism>
<dbReference type="Pfam" id="PF09825">
    <property type="entry name" value="BPL_N"/>
    <property type="match status" value="1"/>
</dbReference>
<dbReference type="InterPro" id="IPR029062">
    <property type="entry name" value="Class_I_gatase-like"/>
</dbReference>
<dbReference type="AlphaFoldDB" id="A0A0C9U818"/>
<dbReference type="Proteomes" id="UP000054279">
    <property type="component" value="Unassembled WGS sequence"/>
</dbReference>
<evidence type="ECO:0000313" key="3">
    <source>
        <dbReference type="Proteomes" id="UP000054279"/>
    </source>
</evidence>
<dbReference type="InterPro" id="IPR015834">
    <property type="entry name" value="UCP016642"/>
</dbReference>
<dbReference type="GO" id="GO:0005737">
    <property type="term" value="C:cytoplasm"/>
    <property type="evidence" value="ECO:0007669"/>
    <property type="project" value="TreeGrafter"/>
</dbReference>
<evidence type="ECO:0000259" key="1">
    <source>
        <dbReference type="Pfam" id="PF09825"/>
    </source>
</evidence>
<dbReference type="SUPFAM" id="SSF52317">
    <property type="entry name" value="Class I glutamine amidotransferase-like"/>
    <property type="match status" value="2"/>
</dbReference>
<accession>A0A0C9U818</accession>
<gene>
    <name evidence="2" type="ORF">M422DRAFT_146903</name>
</gene>
<dbReference type="PANTHER" id="PTHR12835:SF5">
    <property type="entry name" value="BIOTIN--PROTEIN LIGASE"/>
    <property type="match status" value="1"/>
</dbReference>
<dbReference type="EMBL" id="KN837260">
    <property type="protein sequence ID" value="KIJ30524.1"/>
    <property type="molecule type" value="Genomic_DNA"/>
</dbReference>
<sequence length="242" mass="26058">MNVLVYTGPGVSQTSLSHTLSSLRALLLPHFAVQTITAPALVSQPWYGTCALLVIPGGRDMPYLSSLANANASIRSYVERGGAFLGICAGAYYASRRIEWETGTKMEVSGDRPLGFFDGVCKGSVYPGFAYESESGARAVAVEDVQTGEIVHGMYHNGGGEFVDADKLVNTEVIARYTEGEGEGKVAAVKCKVGKGTAILWGTHPEYSLIKEPLLSALQKREDPISDEELKHSDERRSILLK</sequence>
<protein>
    <recommendedName>
        <fullName evidence="1">Biotin-protein ligase N-terminal domain-containing protein</fullName>
    </recommendedName>
</protein>
<name>A0A0C9U818_SPHS4</name>
<reference evidence="2 3" key="1">
    <citation type="submission" date="2014-06" db="EMBL/GenBank/DDBJ databases">
        <title>Evolutionary Origins and Diversification of the Mycorrhizal Mutualists.</title>
        <authorList>
            <consortium name="DOE Joint Genome Institute"/>
            <consortium name="Mycorrhizal Genomics Consortium"/>
            <person name="Kohler A."/>
            <person name="Kuo A."/>
            <person name="Nagy L.G."/>
            <person name="Floudas D."/>
            <person name="Copeland A."/>
            <person name="Barry K.W."/>
            <person name="Cichocki N."/>
            <person name="Veneault-Fourrey C."/>
            <person name="LaButti K."/>
            <person name="Lindquist E.A."/>
            <person name="Lipzen A."/>
            <person name="Lundell T."/>
            <person name="Morin E."/>
            <person name="Murat C."/>
            <person name="Riley R."/>
            <person name="Ohm R."/>
            <person name="Sun H."/>
            <person name="Tunlid A."/>
            <person name="Henrissat B."/>
            <person name="Grigoriev I.V."/>
            <person name="Hibbett D.S."/>
            <person name="Martin F."/>
        </authorList>
    </citation>
    <scope>NUCLEOTIDE SEQUENCE [LARGE SCALE GENOMIC DNA]</scope>
    <source>
        <strain evidence="2 3">SS14</strain>
    </source>
</reference>
<keyword evidence="3" id="KW-1185">Reference proteome</keyword>
<dbReference type="PIRSF" id="PIRSF016642">
    <property type="entry name" value="UCP016642"/>
    <property type="match status" value="1"/>
</dbReference>
<feature type="non-terminal residue" evidence="2">
    <location>
        <position position="242"/>
    </location>
</feature>
<dbReference type="GO" id="GO:0004077">
    <property type="term" value="F:biotin--[biotin carboxyl-carrier protein] ligase activity"/>
    <property type="evidence" value="ECO:0007669"/>
    <property type="project" value="TreeGrafter"/>
</dbReference>
<dbReference type="HOGENOM" id="CLU_006150_0_0_1"/>
<feature type="domain" description="Biotin-protein ligase N-terminal" evidence="1">
    <location>
        <begin position="1"/>
        <end position="241"/>
    </location>
</feature>
<dbReference type="InterPro" id="IPR019197">
    <property type="entry name" value="Biotin-prot_ligase_N"/>
</dbReference>
<evidence type="ECO:0000313" key="2">
    <source>
        <dbReference type="EMBL" id="KIJ30524.1"/>
    </source>
</evidence>